<dbReference type="FunFam" id="3.40.1180.10:FF:000001">
    <property type="entry name" value="(2E,6E)-farnesyl-diphosphate-specific ditrans,polycis-undecaprenyl-diphosphate synthase"/>
    <property type="match status" value="1"/>
</dbReference>
<dbReference type="GO" id="GO:0000287">
    <property type="term" value="F:magnesium ion binding"/>
    <property type="evidence" value="ECO:0007669"/>
    <property type="project" value="UniProtKB-UniRule"/>
</dbReference>
<dbReference type="GO" id="GO:0016094">
    <property type="term" value="P:polyprenol biosynthetic process"/>
    <property type="evidence" value="ECO:0007669"/>
    <property type="project" value="TreeGrafter"/>
</dbReference>
<keyword evidence="2" id="KW-0479">Metal-binding</keyword>
<dbReference type="Proteomes" id="UP000247565">
    <property type="component" value="Unassembled WGS sequence"/>
</dbReference>
<dbReference type="NCBIfam" id="TIGR00055">
    <property type="entry name" value="uppS"/>
    <property type="match status" value="1"/>
</dbReference>
<dbReference type="SUPFAM" id="SSF64005">
    <property type="entry name" value="Undecaprenyl diphosphate synthase"/>
    <property type="match status" value="1"/>
</dbReference>
<dbReference type="PANTHER" id="PTHR10291:SF0">
    <property type="entry name" value="DEHYDRODOLICHYL DIPHOSPHATE SYNTHASE 2"/>
    <property type="match status" value="1"/>
</dbReference>
<keyword evidence="2" id="KW-0460">Magnesium</keyword>
<comment type="function">
    <text evidence="2">Catalyzes the condensation of isopentenyl diphosphate (IPP) with allylic pyrophosphates generating different type of terpenoids.</text>
</comment>
<dbReference type="InterPro" id="IPR036424">
    <property type="entry name" value="UPP_synth-like_sf"/>
</dbReference>
<dbReference type="PANTHER" id="PTHR10291">
    <property type="entry name" value="DEHYDRODOLICHYL DIPHOSPHATE SYNTHASE FAMILY MEMBER"/>
    <property type="match status" value="1"/>
</dbReference>
<dbReference type="RefSeq" id="WP_110438155.1">
    <property type="nucleotide sequence ID" value="NZ_CP046393.1"/>
</dbReference>
<organism evidence="3 4">
    <name type="scientific">Commensalibacter melissae</name>
    <dbReference type="NCBI Taxonomy" id="2070537"/>
    <lineage>
        <taxon>Bacteria</taxon>
        <taxon>Pseudomonadati</taxon>
        <taxon>Pseudomonadota</taxon>
        <taxon>Alphaproteobacteria</taxon>
        <taxon>Acetobacterales</taxon>
        <taxon>Acetobacteraceae</taxon>
    </lineage>
</organism>
<dbReference type="InterPro" id="IPR001441">
    <property type="entry name" value="UPP_synth-like"/>
</dbReference>
<comment type="caution">
    <text evidence="3">The sequence shown here is derived from an EMBL/GenBank/DDBJ whole genome shotgun (WGS) entry which is preliminary data.</text>
</comment>
<feature type="binding site" evidence="2">
    <location>
        <position position="47"/>
    </location>
    <ligand>
        <name>substrate</name>
    </ligand>
</feature>
<dbReference type="Pfam" id="PF01255">
    <property type="entry name" value="Prenyltransf"/>
    <property type="match status" value="1"/>
</dbReference>
<feature type="active site" description="Proton acceptor" evidence="2">
    <location>
        <position position="78"/>
    </location>
</feature>
<comment type="cofactor">
    <cofactor evidence="2">
        <name>Mg(2+)</name>
        <dbReference type="ChEBI" id="CHEBI:18420"/>
    </cofactor>
    <text evidence="2">Binds 2 magnesium ions per subunit.</text>
</comment>
<name>A0A318N2M3_9PROT</name>
<feature type="binding site" evidence="2">
    <location>
        <position position="43"/>
    </location>
    <ligand>
        <name>substrate</name>
    </ligand>
</feature>
<feature type="binding site" evidence="2">
    <location>
        <position position="198"/>
    </location>
    <ligand>
        <name>substrate</name>
    </ligand>
</feature>
<sequence>MVLPTVHDNVKISSTMDDCEIPQHVAIIMDGNSRWATARGLPRIAGHRAGAQAVKRSIEFAIEKQIKWLTLYAFSSENWQRTPEEVSDLTGLLKFYLKSEVKKLHKQNIRIRIIGDITRFDQNLQNDLHAVEYLTKNNDALVLTLALSYGGRGEVIQAVKRICQDRVDKLLDSRDITEDLFASYLFTADIPDPDLILRTSGESRLSNFLLWQAAYAELIFIDTLWPDFDKEDFDRVIDIYIRRERRFGARPGLEDSE</sequence>
<keyword evidence="4" id="KW-1185">Reference proteome</keyword>
<dbReference type="NCBIfam" id="NF011405">
    <property type="entry name" value="PRK14830.1"/>
    <property type="match status" value="1"/>
</dbReference>
<dbReference type="EMBL" id="QGLT01000001">
    <property type="protein sequence ID" value="PXZ01636.1"/>
    <property type="molecule type" value="Genomic_DNA"/>
</dbReference>
<feature type="binding site" evidence="2">
    <location>
        <position position="217"/>
    </location>
    <ligand>
        <name>Mg(2+)</name>
        <dbReference type="ChEBI" id="CHEBI:18420"/>
    </ligand>
</feature>
<dbReference type="PROSITE" id="PS01066">
    <property type="entry name" value="UPP_SYNTHASE"/>
    <property type="match status" value="1"/>
</dbReference>
<gene>
    <name evidence="3" type="ORF">DK869_01090</name>
</gene>
<proteinExistence type="inferred from homology"/>
<feature type="binding site" evidence="2">
    <location>
        <position position="79"/>
    </location>
    <ligand>
        <name>substrate</name>
    </ligand>
</feature>
<comment type="subunit">
    <text evidence="2">Homodimer.</text>
</comment>
<evidence type="ECO:0000313" key="4">
    <source>
        <dbReference type="Proteomes" id="UP000247565"/>
    </source>
</evidence>
<dbReference type="OrthoDB" id="4191603at2"/>
<evidence type="ECO:0000313" key="3">
    <source>
        <dbReference type="EMBL" id="PXZ01636.1"/>
    </source>
</evidence>
<feature type="active site" evidence="2">
    <location>
        <position position="30"/>
    </location>
</feature>
<dbReference type="EC" id="2.5.1.-" evidence="2"/>
<evidence type="ECO:0000256" key="2">
    <source>
        <dbReference type="HAMAP-Rule" id="MF_01139"/>
    </source>
</evidence>
<keyword evidence="1 2" id="KW-0808">Transferase</keyword>
<dbReference type="CDD" id="cd00475">
    <property type="entry name" value="Cis_IPPS"/>
    <property type="match status" value="1"/>
</dbReference>
<dbReference type="HAMAP" id="MF_01139">
    <property type="entry name" value="ISPT"/>
    <property type="match status" value="1"/>
</dbReference>
<feature type="binding site" evidence="2">
    <location>
        <begin position="75"/>
        <end position="77"/>
    </location>
    <ligand>
        <name>substrate</name>
    </ligand>
</feature>
<evidence type="ECO:0000256" key="1">
    <source>
        <dbReference type="ARBA" id="ARBA00022679"/>
    </source>
</evidence>
<comment type="similarity">
    <text evidence="2">Belongs to the UPP synthase family.</text>
</comment>
<reference evidence="3 4" key="1">
    <citation type="submission" date="2018-05" db="EMBL/GenBank/DDBJ databases">
        <title>Reference genomes for bee gut microbiota database.</title>
        <authorList>
            <person name="Ellegaard K.M."/>
        </authorList>
    </citation>
    <scope>NUCLEOTIDE SEQUENCE [LARGE SCALE GENOMIC DNA]</scope>
    <source>
        <strain evidence="3 4">ESL0284</strain>
    </source>
</reference>
<feature type="binding site" evidence="2">
    <location>
        <begin position="31"/>
        <end position="34"/>
    </location>
    <ligand>
        <name>substrate</name>
    </ligand>
</feature>
<feature type="binding site" evidence="2">
    <location>
        <position position="35"/>
    </location>
    <ligand>
        <name>substrate</name>
    </ligand>
</feature>
<feature type="binding site" evidence="2">
    <location>
        <position position="81"/>
    </location>
    <ligand>
        <name>substrate</name>
    </ligand>
</feature>
<accession>A0A318N2M3</accession>
<dbReference type="Gene3D" id="3.40.1180.10">
    <property type="entry name" value="Decaprenyl diphosphate synthase-like"/>
    <property type="match status" value="1"/>
</dbReference>
<dbReference type="AlphaFoldDB" id="A0A318N2M3"/>
<feature type="binding site" evidence="2">
    <location>
        <position position="30"/>
    </location>
    <ligand>
        <name>Mg(2+)</name>
        <dbReference type="ChEBI" id="CHEBI:18420"/>
    </ligand>
</feature>
<dbReference type="InterPro" id="IPR018520">
    <property type="entry name" value="UPP_synth-like_CS"/>
</dbReference>
<dbReference type="GO" id="GO:0045547">
    <property type="term" value="F:ditrans,polycis-polyprenyl diphosphate synthase [(2E,6E)-farnesyl diphosphate specific] activity"/>
    <property type="evidence" value="ECO:0007669"/>
    <property type="project" value="TreeGrafter"/>
</dbReference>
<protein>
    <recommendedName>
        <fullName evidence="2">Isoprenyl transferase</fullName>
        <ecNumber evidence="2">2.5.1.-</ecNumber>
    </recommendedName>
</protein>
<feature type="binding site" evidence="2">
    <location>
        <begin position="204"/>
        <end position="206"/>
    </location>
    <ligand>
        <name>substrate</name>
    </ligand>
</feature>